<sequence length="168" mass="19629">NRCRIAQGKSSRDLPLPGLLLRVASRRLKFLLRNGWIYYQSSFYYMSNEGKNWAESRKDCQKRGADLIIINNREEQDFVNKITAKRDFWIGLTDSDVEGRWKWVDGSTLTSGFWASRGQTKEPNGGTQENCAVSYLKNHPRLIEWLDVKRNDAYQWICEKNILPLIQP</sequence>
<name>A0A8C2HTT6_CYPCA</name>
<dbReference type="InterPro" id="IPR050111">
    <property type="entry name" value="C-type_lectin/snaclec_domain"/>
</dbReference>
<organism evidence="3 4">
    <name type="scientific">Cyprinus carpio</name>
    <name type="common">Common carp</name>
    <dbReference type="NCBI Taxonomy" id="7962"/>
    <lineage>
        <taxon>Eukaryota</taxon>
        <taxon>Metazoa</taxon>
        <taxon>Chordata</taxon>
        <taxon>Craniata</taxon>
        <taxon>Vertebrata</taxon>
        <taxon>Euteleostomi</taxon>
        <taxon>Actinopterygii</taxon>
        <taxon>Neopterygii</taxon>
        <taxon>Teleostei</taxon>
        <taxon>Ostariophysi</taxon>
        <taxon>Cypriniformes</taxon>
        <taxon>Cyprinidae</taxon>
        <taxon>Cyprininae</taxon>
        <taxon>Cyprinus</taxon>
    </lineage>
</organism>
<dbReference type="Gene3D" id="3.10.100.10">
    <property type="entry name" value="Mannose-Binding Protein A, subunit A"/>
    <property type="match status" value="1"/>
</dbReference>
<dbReference type="InterPro" id="IPR033989">
    <property type="entry name" value="CD209-like_CTLD"/>
</dbReference>
<evidence type="ECO:0000313" key="4">
    <source>
        <dbReference type="Proteomes" id="UP000694701"/>
    </source>
</evidence>
<dbReference type="SMART" id="SM00034">
    <property type="entry name" value="CLECT"/>
    <property type="match status" value="1"/>
</dbReference>
<dbReference type="InterPro" id="IPR001304">
    <property type="entry name" value="C-type_lectin-like"/>
</dbReference>
<proteinExistence type="predicted"/>
<evidence type="ECO:0000313" key="3">
    <source>
        <dbReference type="Ensembl" id="ENSCCRP00020067259.1"/>
    </source>
</evidence>
<dbReference type="Pfam" id="PF00059">
    <property type="entry name" value="Lectin_C"/>
    <property type="match status" value="1"/>
</dbReference>
<dbReference type="CDD" id="cd03590">
    <property type="entry name" value="CLECT_DC-SIGN_like"/>
    <property type="match status" value="1"/>
</dbReference>
<dbReference type="SUPFAM" id="SSF56436">
    <property type="entry name" value="C-type lectin-like"/>
    <property type="match status" value="1"/>
</dbReference>
<dbReference type="InterPro" id="IPR016187">
    <property type="entry name" value="CTDL_fold"/>
</dbReference>
<dbReference type="PROSITE" id="PS50041">
    <property type="entry name" value="C_TYPE_LECTIN_2"/>
    <property type="match status" value="1"/>
</dbReference>
<keyword evidence="1" id="KW-0430">Lectin</keyword>
<accession>A0A8C2HTT6</accession>
<feature type="domain" description="C-type lectin" evidence="2">
    <location>
        <begin position="39"/>
        <end position="159"/>
    </location>
</feature>
<dbReference type="Ensembl" id="ENSCCRT00020073986.1">
    <property type="protein sequence ID" value="ENSCCRP00020067259.1"/>
    <property type="gene ID" value="ENSCCRG00020031576.1"/>
</dbReference>
<dbReference type="PANTHER" id="PTHR22803">
    <property type="entry name" value="MANNOSE, PHOSPHOLIPASE, LECTIN RECEPTOR RELATED"/>
    <property type="match status" value="1"/>
</dbReference>
<protein>
    <recommendedName>
        <fullName evidence="2">C-type lectin domain-containing protein</fullName>
    </recommendedName>
</protein>
<dbReference type="Proteomes" id="UP000694701">
    <property type="component" value="Unplaced"/>
</dbReference>
<dbReference type="AlphaFoldDB" id="A0A8C2HTT6"/>
<dbReference type="GO" id="GO:0030246">
    <property type="term" value="F:carbohydrate binding"/>
    <property type="evidence" value="ECO:0007669"/>
    <property type="project" value="UniProtKB-KW"/>
</dbReference>
<dbReference type="InterPro" id="IPR016186">
    <property type="entry name" value="C-type_lectin-like/link_sf"/>
</dbReference>
<evidence type="ECO:0000256" key="1">
    <source>
        <dbReference type="ARBA" id="ARBA00022734"/>
    </source>
</evidence>
<reference evidence="3" key="1">
    <citation type="submission" date="2025-08" db="UniProtKB">
        <authorList>
            <consortium name="Ensembl"/>
        </authorList>
    </citation>
    <scope>IDENTIFICATION</scope>
</reference>
<evidence type="ECO:0000259" key="2">
    <source>
        <dbReference type="PROSITE" id="PS50041"/>
    </source>
</evidence>